<evidence type="ECO:0000256" key="1">
    <source>
        <dbReference type="SAM" id="MobiDB-lite"/>
    </source>
</evidence>
<dbReference type="OrthoDB" id="3570at2759"/>
<evidence type="ECO:0000313" key="2">
    <source>
        <dbReference type="EMBL" id="PXF41621.1"/>
    </source>
</evidence>
<comment type="caution">
    <text evidence="2">The sequence shown here is derived from an EMBL/GenBank/DDBJ whole genome shotgun (WGS) entry which is preliminary data.</text>
</comment>
<keyword evidence="3" id="KW-1185">Reference proteome</keyword>
<proteinExistence type="predicted"/>
<accession>A0A2V3IHS8</accession>
<evidence type="ECO:0000313" key="3">
    <source>
        <dbReference type="Proteomes" id="UP000247409"/>
    </source>
</evidence>
<organism evidence="2 3">
    <name type="scientific">Gracilariopsis chorda</name>
    <dbReference type="NCBI Taxonomy" id="448386"/>
    <lineage>
        <taxon>Eukaryota</taxon>
        <taxon>Rhodophyta</taxon>
        <taxon>Florideophyceae</taxon>
        <taxon>Rhodymeniophycidae</taxon>
        <taxon>Gracilariales</taxon>
        <taxon>Gracilariaceae</taxon>
        <taxon>Gracilariopsis</taxon>
    </lineage>
</organism>
<feature type="region of interest" description="Disordered" evidence="1">
    <location>
        <begin position="20"/>
        <end position="42"/>
    </location>
</feature>
<gene>
    <name evidence="2" type="ORF">BWQ96_08632</name>
</gene>
<dbReference type="Proteomes" id="UP000247409">
    <property type="component" value="Unassembled WGS sequence"/>
</dbReference>
<sequence length="277" mass="30314">MFAFAPSVSVTAARTTLPSTSFTTSLTPHRPNRNATTSMALRSPSSVRSVRSVAAARASDILAKAADYMANSVLYQYYNIANPTGEYGVQCTEGSVKGAAEAARVRALSTAFRARQVGPFKKYFDLYENRKNAIAADHICQYEETLFSRYPSVAATYNVARNEANGACSRYATPESVEEAAMLRYMDIQQNNAANPSGVYNSSCNEGAAKGQSEHLRIAALNVAYRNAQKPLAQILQEKYEQKKYGYVQCHGCNYEESLVSKFPAIGAAFRAKTYGY</sequence>
<name>A0A2V3IHS8_9FLOR</name>
<dbReference type="EMBL" id="NBIV01000205">
    <property type="protein sequence ID" value="PXF41621.1"/>
    <property type="molecule type" value="Genomic_DNA"/>
</dbReference>
<protein>
    <submittedName>
        <fullName evidence="2">R-phycoerythrin gamma chain, chloroplastic</fullName>
    </submittedName>
</protein>
<dbReference type="AlphaFoldDB" id="A0A2V3IHS8"/>
<reference evidence="2 3" key="1">
    <citation type="journal article" date="2018" name="Mol. Biol. Evol.">
        <title>Analysis of the draft genome of the red seaweed Gracilariopsis chorda provides insights into genome size evolution in Rhodophyta.</title>
        <authorList>
            <person name="Lee J."/>
            <person name="Yang E.C."/>
            <person name="Graf L."/>
            <person name="Yang J.H."/>
            <person name="Qiu H."/>
            <person name="Zel Zion U."/>
            <person name="Chan C.X."/>
            <person name="Stephens T.G."/>
            <person name="Weber A.P.M."/>
            <person name="Boo G.H."/>
            <person name="Boo S.M."/>
            <person name="Kim K.M."/>
            <person name="Shin Y."/>
            <person name="Jung M."/>
            <person name="Lee S.J."/>
            <person name="Yim H.S."/>
            <person name="Lee J.H."/>
            <person name="Bhattacharya D."/>
            <person name="Yoon H.S."/>
        </authorList>
    </citation>
    <scope>NUCLEOTIDE SEQUENCE [LARGE SCALE GENOMIC DNA]</scope>
    <source>
        <strain evidence="2 3">SKKU-2015</strain>
        <tissue evidence="2">Whole body</tissue>
    </source>
</reference>